<organism evidence="2 3">
    <name type="scientific">Microcystis panniformis FACHB-1757</name>
    <dbReference type="NCBI Taxonomy" id="1638788"/>
    <lineage>
        <taxon>Bacteria</taxon>
        <taxon>Bacillati</taxon>
        <taxon>Cyanobacteriota</taxon>
        <taxon>Cyanophyceae</taxon>
        <taxon>Oscillatoriophycideae</taxon>
        <taxon>Chroococcales</taxon>
        <taxon>Microcystaceae</taxon>
        <taxon>Microcystis</taxon>
    </lineage>
</organism>
<evidence type="ECO:0000256" key="1">
    <source>
        <dbReference type="SAM" id="Phobius"/>
    </source>
</evidence>
<feature type="transmembrane region" description="Helical" evidence="1">
    <location>
        <begin position="863"/>
        <end position="884"/>
    </location>
</feature>
<dbReference type="Gene3D" id="3.30.2090.10">
    <property type="entry name" value="Multidrug efflux transporter AcrB TolC docking domain, DN and DC subdomains"/>
    <property type="match status" value="2"/>
</dbReference>
<evidence type="ECO:0000313" key="2">
    <source>
        <dbReference type="EMBL" id="AKV70088.1"/>
    </source>
</evidence>
<dbReference type="Gene3D" id="3.30.70.1430">
    <property type="entry name" value="Multidrug efflux transporter AcrB pore domain"/>
    <property type="match status" value="2"/>
</dbReference>
<accession>A0A0K1S7S8</accession>
<dbReference type="KEGG" id="mpk:VL20_5239"/>
<dbReference type="PANTHER" id="PTHR32063">
    <property type="match status" value="1"/>
</dbReference>
<feature type="transmembrane region" description="Helical" evidence="1">
    <location>
        <begin position="919"/>
        <end position="946"/>
    </location>
</feature>
<feature type="transmembrane region" description="Helical" evidence="1">
    <location>
        <begin position="463"/>
        <end position="490"/>
    </location>
</feature>
<dbReference type="InterPro" id="IPR027463">
    <property type="entry name" value="AcrB_DN_DC_subdom"/>
</dbReference>
<keyword evidence="1" id="KW-0812">Transmembrane</keyword>
<feature type="transmembrane region" description="Helical" evidence="1">
    <location>
        <begin position="360"/>
        <end position="382"/>
    </location>
</feature>
<dbReference type="Gene3D" id="3.30.70.1440">
    <property type="entry name" value="Multidrug efflux transporter AcrB pore domain"/>
    <property type="match status" value="1"/>
</dbReference>
<dbReference type="GO" id="GO:0005886">
    <property type="term" value="C:plasma membrane"/>
    <property type="evidence" value="ECO:0007669"/>
    <property type="project" value="TreeGrafter"/>
</dbReference>
<dbReference type="Pfam" id="PF00873">
    <property type="entry name" value="ACR_tran"/>
    <property type="match status" value="1"/>
</dbReference>
<dbReference type="InterPro" id="IPR001036">
    <property type="entry name" value="Acrflvin-R"/>
</dbReference>
<dbReference type="Gene3D" id="3.30.70.1320">
    <property type="entry name" value="Multidrug efflux transporter AcrB pore domain like"/>
    <property type="match status" value="1"/>
</dbReference>
<feature type="transmembrane region" description="Helical" evidence="1">
    <location>
        <begin position="992"/>
        <end position="1019"/>
    </location>
</feature>
<feature type="transmembrane region" description="Helical" evidence="1">
    <location>
        <begin position="967"/>
        <end position="986"/>
    </location>
</feature>
<dbReference type="RefSeq" id="WP_052277750.1">
    <property type="nucleotide sequence ID" value="NZ_CP011339.1"/>
</dbReference>
<dbReference type="PRINTS" id="PR00702">
    <property type="entry name" value="ACRIFLAVINRP"/>
</dbReference>
<dbReference type="AlphaFoldDB" id="A0A0K1S7S8"/>
<dbReference type="Proteomes" id="UP000068167">
    <property type="component" value="Chromosome"/>
</dbReference>
<name>A0A0K1S7S8_9CHRO</name>
<dbReference type="EMBL" id="CP011339">
    <property type="protein sequence ID" value="AKV70088.1"/>
    <property type="molecule type" value="Genomic_DNA"/>
</dbReference>
<sequence>MNNLFERKPRLLILTLILIIVWGLSSFQILPRMEDPETINRGATITTNLPGASPYRVESLVTEKIEQSLSSIKEISLIESSSELGRSTVNIELKDEVTDVDPVWSRIRDRITDVIPQLPPEAQRPLYEEGYSKAFSLLTAILWDLDTAPNYAILRRLGQELFDELEALWGTERVELVGVPAEEILVEIDPVKLSSLGLTAVEVAQQIQTSDAKVAAGQLRSNRNNLLLEVDTSLESLSRIRAIPIRYSNEGQFTRLGDIALVTKGIQEPPPELTIINGKPAIVVAAMMESGQRIDEWTTAAQAKLDLFRPSLPQGVSLKIIFDQNRYVANRLDGLFSNMILGLLCVMGTAFVMMGWQSALVVSVSLPLSILMVFAGMNLWQIPLHQMSVTGIVIALGLLIDNAIVIVDELQKGLRTGIAHEHIVAETVKQLGIPLLASTLTTILSFMPIALLQGGIGEFVRTIAQTVILALVSSLILSLTIIPVLSLRLYQLTHRSHQTKTHWWDTGINLPLLTGLYRQILKLILYFPVLGLVIGLIIPITGFVVAGTLPEEFFPPAERDQLTLEIELAPTTNLEVTQVKVAQAAKILLDHREIGEVHWFLGRNAPPFYYNLSDGIKDSPNFAQALIQLRQVSDEPQLIETLQKQLSQALPMARVLVSPLEQGPPVGAPIEIRVYGSELEMLRKIGESLREELAKIPEITYSVADLSEIQAKLALKINEEKARLIGLDNAAIASQLDNLLEGSVGGSILEATEELPVRVRVANRDREQLPQIASLNILGNSATAERANISLSSVAEFDFLPELATIPRRNGKRINTVKAYVQADAIAATVLDEFRQNLESGKFSLPAGYRLEFGGEEEERDTAVANLIASVGVLAILMLSTLVLSFNSFRLAALVTVVGISSIGLALFSLWLFEYPLGFMSILGTIGLVGVSVNDSIVVVAALQALPPHLQRQRKAIREVVIASTRHILTTTLTTVTGFVPLFLYGGAFWEPLAICISIGVIGTTLSALVFVPSGWYYLAQAQKVSPLSVSE</sequence>
<reference evidence="2 3" key="1">
    <citation type="journal article" date="2016" name="Stand. Genomic Sci.">
        <title>Complete genome sequence and genomic characterization of Microcystis panniformis FACHB 1757 by third-generation sequencing.</title>
        <authorList>
            <person name="Zhang J.Y."/>
            <person name="Guan R."/>
            <person name="Zhang H.J."/>
            <person name="Li H."/>
            <person name="Xiao P."/>
            <person name="Yu G.L."/>
            <person name="Du L."/>
            <person name="Cao D.M."/>
            <person name="Zhu B.C."/>
            <person name="Li R.H."/>
            <person name="Lu Z.H."/>
        </authorList>
    </citation>
    <scope>NUCLEOTIDE SEQUENCE [LARGE SCALE GENOMIC DNA]</scope>
    <source>
        <strain evidence="2 3">FACHB-1757</strain>
    </source>
</reference>
<feature type="transmembrane region" description="Helical" evidence="1">
    <location>
        <begin position="335"/>
        <end position="353"/>
    </location>
</feature>
<dbReference type="Gene3D" id="1.20.1640.10">
    <property type="entry name" value="Multidrug efflux transporter AcrB transmembrane domain"/>
    <property type="match status" value="2"/>
</dbReference>
<feature type="transmembrane region" description="Helical" evidence="1">
    <location>
        <begin position="388"/>
        <end position="410"/>
    </location>
</feature>
<keyword evidence="1" id="KW-0472">Membrane</keyword>
<evidence type="ECO:0000313" key="3">
    <source>
        <dbReference type="Proteomes" id="UP000068167"/>
    </source>
</evidence>
<dbReference type="GO" id="GO:0042910">
    <property type="term" value="F:xenobiotic transmembrane transporter activity"/>
    <property type="evidence" value="ECO:0007669"/>
    <property type="project" value="TreeGrafter"/>
</dbReference>
<dbReference type="SUPFAM" id="SSF82866">
    <property type="entry name" value="Multidrug efflux transporter AcrB transmembrane domain"/>
    <property type="match status" value="2"/>
</dbReference>
<keyword evidence="1" id="KW-1133">Transmembrane helix</keyword>
<dbReference type="PATRIC" id="fig|1638788.3.peg.5284"/>
<keyword evidence="3" id="KW-1185">Reference proteome</keyword>
<dbReference type="SUPFAM" id="SSF82714">
    <property type="entry name" value="Multidrug efflux transporter AcrB TolC docking domain, DN and DC subdomains"/>
    <property type="match status" value="2"/>
</dbReference>
<protein>
    <submittedName>
        <fullName evidence="2">AcrB/AcrD/AcrF family protein</fullName>
    </submittedName>
</protein>
<feature type="transmembrane region" description="Helical" evidence="1">
    <location>
        <begin position="523"/>
        <end position="546"/>
    </location>
</feature>
<proteinExistence type="predicted"/>
<dbReference type="SUPFAM" id="SSF82693">
    <property type="entry name" value="Multidrug efflux transporter AcrB pore domain, PN1, PN2, PC1 and PC2 subdomains"/>
    <property type="match status" value="2"/>
</dbReference>
<gene>
    <name evidence="2" type="ORF">VL20_5239</name>
</gene>
<feature type="transmembrane region" description="Helical" evidence="1">
    <location>
        <begin position="431"/>
        <end position="451"/>
    </location>
</feature>
<feature type="transmembrane region" description="Helical" evidence="1">
    <location>
        <begin position="891"/>
        <end position="913"/>
    </location>
</feature>
<dbReference type="PANTHER" id="PTHR32063:SF18">
    <property type="entry name" value="CATION EFFLUX SYSTEM PROTEIN"/>
    <property type="match status" value="1"/>
</dbReference>